<evidence type="ECO:0000313" key="2">
    <source>
        <dbReference type="Proteomes" id="UP001597365"/>
    </source>
</evidence>
<comment type="caution">
    <text evidence="1">The sequence shown here is derived from an EMBL/GenBank/DDBJ whole genome shotgun (WGS) entry which is preliminary data.</text>
</comment>
<sequence>MKQRTDVNDLLIELDALEAALTGVLGDDRRLTATKALVEDQFRAVEAELGRFHEDAEIGDLREYVGELRLGYARHLAERGVEG</sequence>
<accession>A0ABW4PSZ8</accession>
<dbReference type="EMBL" id="JBHUFU010000038">
    <property type="protein sequence ID" value="MFD1833417.1"/>
    <property type="molecule type" value="Genomic_DNA"/>
</dbReference>
<reference evidence="2" key="1">
    <citation type="journal article" date="2019" name="Int. J. Syst. Evol. Microbiol.">
        <title>The Global Catalogue of Microorganisms (GCM) 10K type strain sequencing project: providing services to taxonomists for standard genome sequencing and annotation.</title>
        <authorList>
            <consortium name="The Broad Institute Genomics Platform"/>
            <consortium name="The Broad Institute Genome Sequencing Center for Infectious Disease"/>
            <person name="Wu L."/>
            <person name="Ma J."/>
        </authorList>
    </citation>
    <scope>NUCLEOTIDE SEQUENCE [LARGE SCALE GENOMIC DNA]</scope>
    <source>
        <strain evidence="2">CGMCC 4.7455</strain>
    </source>
</reference>
<proteinExistence type="predicted"/>
<protein>
    <submittedName>
        <fullName evidence="1">Uncharacterized protein</fullName>
    </submittedName>
</protein>
<gene>
    <name evidence="1" type="ORF">ACFSJS_27835</name>
</gene>
<keyword evidence="2" id="KW-1185">Reference proteome</keyword>
<name>A0ABW4PSZ8_9ACTN</name>
<evidence type="ECO:0000313" key="1">
    <source>
        <dbReference type="EMBL" id="MFD1833417.1"/>
    </source>
</evidence>
<organism evidence="1 2">
    <name type="scientific">Streptomyces desertarenae</name>
    <dbReference type="NCBI Taxonomy" id="2666184"/>
    <lineage>
        <taxon>Bacteria</taxon>
        <taxon>Bacillati</taxon>
        <taxon>Actinomycetota</taxon>
        <taxon>Actinomycetes</taxon>
        <taxon>Kitasatosporales</taxon>
        <taxon>Streptomycetaceae</taxon>
        <taxon>Streptomyces</taxon>
    </lineage>
</organism>
<dbReference type="Proteomes" id="UP001597365">
    <property type="component" value="Unassembled WGS sequence"/>
</dbReference>